<name>A0A9D3VS61_9ROSI</name>
<sequence>MGYQDLIISTNCHSAKAFQFLQVLNKDLDEVRGKVLAISPLPSLREEESRRCVILPDEPYSTPEGSALLTHQSSPSSKRGRPWCDHCKKLGHSKEKC</sequence>
<comment type="caution">
    <text evidence="2">The sequence shown here is derived from an EMBL/GenBank/DDBJ whole genome shotgun (WGS) entry which is preliminary data.</text>
</comment>
<protein>
    <submittedName>
        <fullName evidence="2">Uncharacterized protein</fullName>
    </submittedName>
</protein>
<proteinExistence type="predicted"/>
<gene>
    <name evidence="2" type="ORF">J1N35_019444</name>
</gene>
<dbReference type="OrthoDB" id="1746033at2759"/>
<dbReference type="Proteomes" id="UP000828251">
    <property type="component" value="Unassembled WGS sequence"/>
</dbReference>
<evidence type="ECO:0000313" key="2">
    <source>
        <dbReference type="EMBL" id="KAH1092187.1"/>
    </source>
</evidence>
<feature type="region of interest" description="Disordered" evidence="1">
    <location>
        <begin position="58"/>
        <end position="82"/>
    </location>
</feature>
<dbReference type="PANTHER" id="PTHR34222:SF40">
    <property type="match status" value="1"/>
</dbReference>
<dbReference type="PANTHER" id="PTHR34222">
    <property type="entry name" value="GAG_PRE-INTEGRS DOMAIN-CONTAINING PROTEIN"/>
    <property type="match status" value="1"/>
</dbReference>
<organism evidence="2 3">
    <name type="scientific">Gossypium stocksii</name>
    <dbReference type="NCBI Taxonomy" id="47602"/>
    <lineage>
        <taxon>Eukaryota</taxon>
        <taxon>Viridiplantae</taxon>
        <taxon>Streptophyta</taxon>
        <taxon>Embryophyta</taxon>
        <taxon>Tracheophyta</taxon>
        <taxon>Spermatophyta</taxon>
        <taxon>Magnoliopsida</taxon>
        <taxon>eudicotyledons</taxon>
        <taxon>Gunneridae</taxon>
        <taxon>Pentapetalae</taxon>
        <taxon>rosids</taxon>
        <taxon>malvids</taxon>
        <taxon>Malvales</taxon>
        <taxon>Malvaceae</taxon>
        <taxon>Malvoideae</taxon>
        <taxon>Gossypium</taxon>
    </lineage>
</organism>
<accession>A0A9D3VS61</accession>
<dbReference type="EMBL" id="JAIQCV010000006">
    <property type="protein sequence ID" value="KAH1092187.1"/>
    <property type="molecule type" value="Genomic_DNA"/>
</dbReference>
<evidence type="ECO:0000256" key="1">
    <source>
        <dbReference type="SAM" id="MobiDB-lite"/>
    </source>
</evidence>
<evidence type="ECO:0000313" key="3">
    <source>
        <dbReference type="Proteomes" id="UP000828251"/>
    </source>
</evidence>
<reference evidence="2 3" key="1">
    <citation type="journal article" date="2021" name="Plant Biotechnol. J.">
        <title>Multi-omics assisted identification of the key and species-specific regulatory components of drought-tolerant mechanisms in Gossypium stocksii.</title>
        <authorList>
            <person name="Yu D."/>
            <person name="Ke L."/>
            <person name="Zhang D."/>
            <person name="Wu Y."/>
            <person name="Sun Y."/>
            <person name="Mei J."/>
            <person name="Sun J."/>
            <person name="Sun Y."/>
        </authorList>
    </citation>
    <scope>NUCLEOTIDE SEQUENCE [LARGE SCALE GENOMIC DNA]</scope>
    <source>
        <strain evidence="3">cv. E1</strain>
        <tissue evidence="2">Leaf</tissue>
    </source>
</reference>
<keyword evidence="3" id="KW-1185">Reference proteome</keyword>
<dbReference type="AlphaFoldDB" id="A0A9D3VS61"/>